<evidence type="ECO:0000313" key="3">
    <source>
        <dbReference type="Proteomes" id="UP000799538"/>
    </source>
</evidence>
<proteinExistence type="predicted"/>
<keyword evidence="1" id="KW-0812">Transmembrane</keyword>
<evidence type="ECO:0000256" key="1">
    <source>
        <dbReference type="SAM" id="Phobius"/>
    </source>
</evidence>
<dbReference type="AlphaFoldDB" id="A0A6A6GQ25"/>
<dbReference type="OrthoDB" id="3923511at2759"/>
<dbReference type="EMBL" id="ML992501">
    <property type="protein sequence ID" value="KAF2227679.1"/>
    <property type="molecule type" value="Genomic_DNA"/>
</dbReference>
<keyword evidence="1" id="KW-0472">Membrane</keyword>
<keyword evidence="1" id="KW-1133">Transmembrane helix</keyword>
<organism evidence="2 3">
    <name type="scientific">Elsinoe ampelina</name>
    <dbReference type="NCBI Taxonomy" id="302913"/>
    <lineage>
        <taxon>Eukaryota</taxon>
        <taxon>Fungi</taxon>
        <taxon>Dikarya</taxon>
        <taxon>Ascomycota</taxon>
        <taxon>Pezizomycotina</taxon>
        <taxon>Dothideomycetes</taxon>
        <taxon>Dothideomycetidae</taxon>
        <taxon>Myriangiales</taxon>
        <taxon>Elsinoaceae</taxon>
        <taxon>Elsinoe</taxon>
    </lineage>
</organism>
<dbReference type="Proteomes" id="UP000799538">
    <property type="component" value="Unassembled WGS sequence"/>
</dbReference>
<feature type="transmembrane region" description="Helical" evidence="1">
    <location>
        <begin position="6"/>
        <end position="27"/>
    </location>
</feature>
<sequence length="87" mass="9482">MAGIAPGAVIVLALVGGGFVVLIAAAIHKTMSRRVERNPMTRAPDQENYMREVRQANLDRLTPAYLKPGTTYSMPYSNPYTDGSSRV</sequence>
<gene>
    <name evidence="2" type="ORF">BDZ85DRAFT_277559</name>
</gene>
<reference evidence="3" key="1">
    <citation type="journal article" date="2020" name="Stud. Mycol.">
        <title>101 Dothideomycetes genomes: A test case for predicting lifestyles and emergence of pathogens.</title>
        <authorList>
            <person name="Haridas S."/>
            <person name="Albert R."/>
            <person name="Binder M."/>
            <person name="Bloem J."/>
            <person name="LaButti K."/>
            <person name="Salamov A."/>
            <person name="Andreopoulos B."/>
            <person name="Baker S."/>
            <person name="Barry K."/>
            <person name="Bills G."/>
            <person name="Bluhm B."/>
            <person name="Cannon C."/>
            <person name="Castanera R."/>
            <person name="Culley D."/>
            <person name="Daum C."/>
            <person name="Ezra D."/>
            <person name="Gonzalez J."/>
            <person name="Henrissat B."/>
            <person name="Kuo A."/>
            <person name="Liang C."/>
            <person name="Lipzen A."/>
            <person name="Lutzoni F."/>
            <person name="Magnuson J."/>
            <person name="Mondo S."/>
            <person name="Nolan M."/>
            <person name="Ohm R."/>
            <person name="Pangilinan J."/>
            <person name="Park H.-J."/>
            <person name="Ramirez L."/>
            <person name="Alfaro M."/>
            <person name="Sun H."/>
            <person name="Tritt A."/>
            <person name="Yoshinaga Y."/>
            <person name="Zwiers L.-H."/>
            <person name="Turgeon B."/>
            <person name="Goodwin S."/>
            <person name="Spatafora J."/>
            <person name="Crous P."/>
            <person name="Grigoriev I."/>
        </authorList>
    </citation>
    <scope>NUCLEOTIDE SEQUENCE [LARGE SCALE GENOMIC DNA]</scope>
    <source>
        <strain evidence="3">CECT 20119</strain>
    </source>
</reference>
<accession>A0A6A6GQ25</accession>
<evidence type="ECO:0000313" key="2">
    <source>
        <dbReference type="EMBL" id="KAF2227679.1"/>
    </source>
</evidence>
<name>A0A6A6GQ25_9PEZI</name>
<protein>
    <submittedName>
        <fullName evidence="2">Uncharacterized protein</fullName>
    </submittedName>
</protein>
<keyword evidence="3" id="KW-1185">Reference proteome</keyword>